<keyword evidence="1" id="KW-0808">Transferase</keyword>
<dbReference type="PANTHER" id="PTHR35526:SF3">
    <property type="entry name" value="ANTI-SIGMA-F FACTOR RSBW"/>
    <property type="match status" value="1"/>
</dbReference>
<gene>
    <name evidence="3" type="ORF">GCM10010531_36900</name>
</gene>
<dbReference type="Gene3D" id="3.30.565.10">
    <property type="entry name" value="Histidine kinase-like ATPase, C-terminal domain"/>
    <property type="match status" value="1"/>
</dbReference>
<dbReference type="CDD" id="cd16936">
    <property type="entry name" value="HATPase_RsbW-like"/>
    <property type="match status" value="1"/>
</dbReference>
<organism evidence="3 4">
    <name type="scientific">Blastococcus jejuensis</name>
    <dbReference type="NCBI Taxonomy" id="351224"/>
    <lineage>
        <taxon>Bacteria</taxon>
        <taxon>Bacillati</taxon>
        <taxon>Actinomycetota</taxon>
        <taxon>Actinomycetes</taxon>
        <taxon>Geodermatophilales</taxon>
        <taxon>Geodermatophilaceae</taxon>
        <taxon>Blastococcus</taxon>
    </lineage>
</organism>
<feature type="domain" description="Histidine kinase/HSP90-like ATPase" evidence="2">
    <location>
        <begin position="32"/>
        <end position="131"/>
    </location>
</feature>
<keyword evidence="4" id="KW-1185">Reference proteome</keyword>
<dbReference type="SUPFAM" id="SSF55874">
    <property type="entry name" value="ATPase domain of HSP90 chaperone/DNA topoisomerase II/histidine kinase"/>
    <property type="match status" value="1"/>
</dbReference>
<evidence type="ECO:0000313" key="4">
    <source>
        <dbReference type="Proteomes" id="UP001499924"/>
    </source>
</evidence>
<comment type="caution">
    <text evidence="3">The sequence shown here is derived from an EMBL/GenBank/DDBJ whole genome shotgun (WGS) entry which is preliminary data.</text>
</comment>
<protein>
    <recommendedName>
        <fullName evidence="2">Histidine kinase/HSP90-like ATPase domain-containing protein</fullName>
    </recommendedName>
</protein>
<reference evidence="4" key="1">
    <citation type="journal article" date="2019" name="Int. J. Syst. Evol. Microbiol.">
        <title>The Global Catalogue of Microorganisms (GCM) 10K type strain sequencing project: providing services to taxonomists for standard genome sequencing and annotation.</title>
        <authorList>
            <consortium name="The Broad Institute Genomics Platform"/>
            <consortium name="The Broad Institute Genome Sequencing Center for Infectious Disease"/>
            <person name="Wu L."/>
            <person name="Ma J."/>
        </authorList>
    </citation>
    <scope>NUCLEOTIDE SEQUENCE [LARGE SCALE GENOMIC DNA]</scope>
    <source>
        <strain evidence="4">JCM 15614</strain>
    </source>
</reference>
<dbReference type="InterPro" id="IPR050267">
    <property type="entry name" value="Anti-sigma-factor_SerPK"/>
</dbReference>
<keyword evidence="1" id="KW-0418">Kinase</keyword>
<dbReference type="RefSeq" id="WP_344690496.1">
    <property type="nucleotide sequence ID" value="NZ_BAAAVV010000011.1"/>
</dbReference>
<evidence type="ECO:0000259" key="2">
    <source>
        <dbReference type="Pfam" id="PF13581"/>
    </source>
</evidence>
<dbReference type="InterPro" id="IPR036890">
    <property type="entry name" value="HATPase_C_sf"/>
</dbReference>
<evidence type="ECO:0000256" key="1">
    <source>
        <dbReference type="ARBA" id="ARBA00022527"/>
    </source>
</evidence>
<proteinExistence type="predicted"/>
<dbReference type="Proteomes" id="UP001499924">
    <property type="component" value="Unassembled WGS sequence"/>
</dbReference>
<accession>A0ABP6PHV1</accession>
<dbReference type="InterPro" id="IPR003594">
    <property type="entry name" value="HATPase_dom"/>
</dbReference>
<sequence>MQVTGQAAGPVWPSASPPQAASLLAWELHDVVQLASVRAELRGHAVTGAGSDPETADVHDRLVLALDEMASNALRHGGGRVHASVGQTPDAFLIDVSDQAPEIAPTPAVDRDPSEGGLGLYLIAELAIEHGWYVRGGAKHVWALLPRT</sequence>
<name>A0ABP6PHV1_9ACTN</name>
<dbReference type="EMBL" id="BAAAVV010000011">
    <property type="protein sequence ID" value="GAA3179486.1"/>
    <property type="molecule type" value="Genomic_DNA"/>
</dbReference>
<evidence type="ECO:0000313" key="3">
    <source>
        <dbReference type="EMBL" id="GAA3179486.1"/>
    </source>
</evidence>
<dbReference type="PANTHER" id="PTHR35526">
    <property type="entry name" value="ANTI-SIGMA-F FACTOR RSBW-RELATED"/>
    <property type="match status" value="1"/>
</dbReference>
<keyword evidence="1" id="KW-0723">Serine/threonine-protein kinase</keyword>
<dbReference type="Pfam" id="PF13581">
    <property type="entry name" value="HATPase_c_2"/>
    <property type="match status" value="1"/>
</dbReference>